<sequence>MVSKQQHPMARVACPTAGLRACSRPRQHQSPRQPLLHSNRHPSTCTASRSSSNKLVCMVRPSTVSSSRPRHHLSRLLPPPPCLQARTPTRCRRWPTTTASGCSSPVPPRNSTRHHHPHRHPTPRHSRAQTPCCCCPLSVSEDVRCSLSPQHVLCVSVTSLRQQRHCVGTNDGVCSVASTQTVICRDV</sequence>
<reference evidence="2" key="1">
    <citation type="journal article" date="2023" name="Mol. Biol. Evol.">
        <title>Third-Generation Sequencing Reveals the Adaptive Role of the Epigenome in Three Deep-Sea Polychaetes.</title>
        <authorList>
            <person name="Perez M."/>
            <person name="Aroh O."/>
            <person name="Sun Y."/>
            <person name="Lan Y."/>
            <person name="Juniper S.K."/>
            <person name="Young C.R."/>
            <person name="Angers B."/>
            <person name="Qian P.Y."/>
        </authorList>
    </citation>
    <scope>NUCLEOTIDE SEQUENCE</scope>
    <source>
        <strain evidence="2">R07B-5</strain>
    </source>
</reference>
<feature type="compositionally biased region" description="Basic residues" evidence="1">
    <location>
        <begin position="111"/>
        <end position="125"/>
    </location>
</feature>
<name>A0AAD9MPJ4_RIDPI</name>
<proteinExistence type="predicted"/>
<evidence type="ECO:0000313" key="2">
    <source>
        <dbReference type="EMBL" id="KAK2138219.1"/>
    </source>
</evidence>
<dbReference type="Proteomes" id="UP001209878">
    <property type="component" value="Unassembled WGS sequence"/>
</dbReference>
<feature type="region of interest" description="Disordered" evidence="1">
    <location>
        <begin position="21"/>
        <end position="49"/>
    </location>
</feature>
<gene>
    <name evidence="2" type="ORF">NP493_8253g00003</name>
</gene>
<protein>
    <submittedName>
        <fullName evidence="2">Uncharacterized protein</fullName>
    </submittedName>
</protein>
<organism evidence="2 3">
    <name type="scientific">Ridgeia piscesae</name>
    <name type="common">Tubeworm</name>
    <dbReference type="NCBI Taxonomy" id="27915"/>
    <lineage>
        <taxon>Eukaryota</taxon>
        <taxon>Metazoa</taxon>
        <taxon>Spiralia</taxon>
        <taxon>Lophotrochozoa</taxon>
        <taxon>Annelida</taxon>
        <taxon>Polychaeta</taxon>
        <taxon>Sedentaria</taxon>
        <taxon>Canalipalpata</taxon>
        <taxon>Sabellida</taxon>
        <taxon>Siboglinidae</taxon>
        <taxon>Ridgeia</taxon>
    </lineage>
</organism>
<comment type="caution">
    <text evidence="2">The sequence shown here is derived from an EMBL/GenBank/DDBJ whole genome shotgun (WGS) entry which is preliminary data.</text>
</comment>
<feature type="region of interest" description="Disordered" evidence="1">
    <location>
        <begin position="95"/>
        <end position="125"/>
    </location>
</feature>
<evidence type="ECO:0000256" key="1">
    <source>
        <dbReference type="SAM" id="MobiDB-lite"/>
    </source>
</evidence>
<dbReference type="EMBL" id="JAODUO010008247">
    <property type="protein sequence ID" value="KAK2138219.1"/>
    <property type="molecule type" value="Genomic_DNA"/>
</dbReference>
<keyword evidence="3" id="KW-1185">Reference proteome</keyword>
<dbReference type="AlphaFoldDB" id="A0AAD9MPJ4"/>
<accession>A0AAD9MPJ4</accession>
<evidence type="ECO:0000313" key="3">
    <source>
        <dbReference type="Proteomes" id="UP001209878"/>
    </source>
</evidence>